<dbReference type="PANTHER" id="PTHR43194:SF2">
    <property type="entry name" value="PEROXISOMAL MEMBRANE PROTEIN LPX1"/>
    <property type="match status" value="1"/>
</dbReference>
<dbReference type="Proteomes" id="UP000629468">
    <property type="component" value="Unassembled WGS sequence"/>
</dbReference>
<dbReference type="InterPro" id="IPR029058">
    <property type="entry name" value="AB_hydrolase_fold"/>
</dbReference>
<evidence type="ECO:0000313" key="3">
    <source>
        <dbReference type="Proteomes" id="UP000629468"/>
    </source>
</evidence>
<dbReference type="AlphaFoldDB" id="A0A8H7EW58"/>
<dbReference type="InterPro" id="IPR050228">
    <property type="entry name" value="Carboxylesterase_BioH"/>
</dbReference>
<dbReference type="PANTHER" id="PTHR43194">
    <property type="entry name" value="HYDROLASE ALPHA/BETA FOLD FAMILY"/>
    <property type="match status" value="1"/>
</dbReference>
<dbReference type="Gene3D" id="3.40.50.1820">
    <property type="entry name" value="alpha/beta hydrolase"/>
    <property type="match status" value="1"/>
</dbReference>
<feature type="domain" description="AB hydrolase-1" evidence="1">
    <location>
        <begin position="39"/>
        <end position="281"/>
    </location>
</feature>
<gene>
    <name evidence="2" type="ORF">Agabi119p4_10173</name>
</gene>
<comment type="caution">
    <text evidence="2">The sequence shown here is derived from an EMBL/GenBank/DDBJ whole genome shotgun (WGS) entry which is preliminary data.</text>
</comment>
<dbReference type="SUPFAM" id="SSF53474">
    <property type="entry name" value="alpha/beta-Hydrolases"/>
    <property type="match status" value="1"/>
</dbReference>
<dbReference type="EMBL" id="JABXXO010000014">
    <property type="protein sequence ID" value="KAF7760764.1"/>
    <property type="molecule type" value="Genomic_DNA"/>
</dbReference>
<protein>
    <recommendedName>
        <fullName evidence="1">AB hydrolase-1 domain-containing protein</fullName>
    </recommendedName>
</protein>
<name>A0A8H7EW58_AGABI</name>
<dbReference type="InterPro" id="IPR000073">
    <property type="entry name" value="AB_hydrolase_1"/>
</dbReference>
<proteinExistence type="predicted"/>
<reference evidence="2 3" key="1">
    <citation type="journal article" name="Sci. Rep.">
        <title>Telomere-to-telomere assembled and centromere annotated genomes of the two main subspecies of the button mushroom Agaricus bisporus reveal especially polymorphic chromosome ends.</title>
        <authorList>
            <person name="Sonnenberg A.S.M."/>
            <person name="Sedaghat-Telgerd N."/>
            <person name="Lavrijssen B."/>
            <person name="Ohm R.A."/>
            <person name="Hendrickx P.M."/>
            <person name="Scholtmeijer K."/>
            <person name="Baars J.J.P."/>
            <person name="van Peer A."/>
        </authorList>
    </citation>
    <scope>NUCLEOTIDE SEQUENCE [LARGE SCALE GENOMIC DNA]</scope>
    <source>
        <strain evidence="2 3">H119_p4</strain>
    </source>
</reference>
<evidence type="ECO:0000259" key="1">
    <source>
        <dbReference type="Pfam" id="PF12697"/>
    </source>
</evidence>
<accession>A0A8H7EW58</accession>
<organism evidence="2 3">
    <name type="scientific">Agaricus bisporus var. burnettii</name>
    <dbReference type="NCBI Taxonomy" id="192524"/>
    <lineage>
        <taxon>Eukaryota</taxon>
        <taxon>Fungi</taxon>
        <taxon>Dikarya</taxon>
        <taxon>Basidiomycota</taxon>
        <taxon>Agaricomycotina</taxon>
        <taxon>Agaricomycetes</taxon>
        <taxon>Agaricomycetidae</taxon>
        <taxon>Agaricales</taxon>
        <taxon>Agaricineae</taxon>
        <taxon>Agaricaceae</taxon>
        <taxon>Agaricus</taxon>
    </lineage>
</organism>
<evidence type="ECO:0000313" key="2">
    <source>
        <dbReference type="EMBL" id="KAF7760764.1"/>
    </source>
</evidence>
<dbReference type="Pfam" id="PF12697">
    <property type="entry name" value="Abhydrolase_6"/>
    <property type="match status" value="1"/>
</dbReference>
<sequence>MTTASQNPTKYDSRYVKSADGTEIYADACGNRSPNSPVLVLIHGAFMVKGAFDPIIEDPKWTSSVFFVRYDTRGHGRSGKSTAEEAWESKRFSEDFEAVCSEFNVREAYVLGWSIGSAQFVDIMSYNTTVRINGFISVAGAIYLDPSVAKRTARPLVFECAAALTAPSSTDVFQEGLLNFLHLCSDKLPTDLFRVLLEGMVLQPRAAAVWVHKRKQDPEKMLEAARAGKLPLLAIGGGKDKFLDEDGFKATYEELGWQRMTYRHLEDADHVPWVSSPEEFRHVVLAWLRELQPGAEETVEGGFFPRLKNLLNWMMSR</sequence>